<comment type="caution">
    <text evidence="1">The sequence shown here is derived from an EMBL/GenBank/DDBJ whole genome shotgun (WGS) entry which is preliminary data.</text>
</comment>
<name>A0A2W5F7Q4_9SPHI</name>
<gene>
    <name evidence="1" type="ORF">DI598_06945</name>
</gene>
<accession>A0A2W5F7Q4</accession>
<evidence type="ECO:0000313" key="1">
    <source>
        <dbReference type="EMBL" id="PZP49827.1"/>
    </source>
</evidence>
<reference evidence="1 2" key="1">
    <citation type="submission" date="2017-11" db="EMBL/GenBank/DDBJ databases">
        <title>Infants hospitalized years apart are colonized by the same room-sourced microbial strains.</title>
        <authorList>
            <person name="Brooks B."/>
            <person name="Olm M.R."/>
            <person name="Firek B.A."/>
            <person name="Baker R."/>
            <person name="Thomas B.C."/>
            <person name="Morowitz M.J."/>
            <person name="Banfield J.F."/>
        </authorList>
    </citation>
    <scope>NUCLEOTIDE SEQUENCE [LARGE SCALE GENOMIC DNA]</scope>
    <source>
        <strain evidence="1">S2_009_000_R2_76</strain>
    </source>
</reference>
<dbReference type="Proteomes" id="UP000249645">
    <property type="component" value="Unassembled WGS sequence"/>
</dbReference>
<organism evidence="1 2">
    <name type="scientific">Pseudopedobacter saltans</name>
    <dbReference type="NCBI Taxonomy" id="151895"/>
    <lineage>
        <taxon>Bacteria</taxon>
        <taxon>Pseudomonadati</taxon>
        <taxon>Bacteroidota</taxon>
        <taxon>Sphingobacteriia</taxon>
        <taxon>Sphingobacteriales</taxon>
        <taxon>Sphingobacteriaceae</taxon>
        <taxon>Pseudopedobacter</taxon>
    </lineage>
</organism>
<proteinExistence type="predicted"/>
<evidence type="ECO:0000313" key="2">
    <source>
        <dbReference type="Proteomes" id="UP000249645"/>
    </source>
</evidence>
<dbReference type="AlphaFoldDB" id="A0A2W5F7Q4"/>
<protein>
    <submittedName>
        <fullName evidence="1">Uncharacterized protein</fullName>
    </submittedName>
</protein>
<sequence>MDAILENTHLNEQQVHMLRLLKKPLSEKAFKELRRLTVKLLGSELDSTIDSWEKEKSITEGYYEDLSKNHFRASKKKNS</sequence>
<dbReference type="EMBL" id="QFOI01000093">
    <property type="protein sequence ID" value="PZP49827.1"/>
    <property type="molecule type" value="Genomic_DNA"/>
</dbReference>